<dbReference type="Pfam" id="PF00126">
    <property type="entry name" value="HTH_1"/>
    <property type="match status" value="1"/>
</dbReference>
<proteinExistence type="inferred from homology"/>
<evidence type="ECO:0000313" key="6">
    <source>
        <dbReference type="EMBL" id="AOR78627.1"/>
    </source>
</evidence>
<dbReference type="InterPro" id="IPR036388">
    <property type="entry name" value="WH-like_DNA-bd_sf"/>
</dbReference>
<evidence type="ECO:0000256" key="4">
    <source>
        <dbReference type="ARBA" id="ARBA00023163"/>
    </source>
</evidence>
<dbReference type="PROSITE" id="PS50931">
    <property type="entry name" value="HTH_LYSR"/>
    <property type="match status" value="1"/>
</dbReference>
<dbReference type="InterPro" id="IPR000847">
    <property type="entry name" value="LysR_HTH_N"/>
</dbReference>
<reference evidence="7" key="1">
    <citation type="journal article" date="2017" name="J. Biotechnol.">
        <title>Complete genome sequence of Novosphingobium resinovorum SA1, a versatile xenobiotic-degrading bacterium capable of utilizing sulfanilic acid.</title>
        <authorList>
            <person name="Hegedus B."/>
            <person name="Kos P.B."/>
            <person name="Balint B."/>
            <person name="Maroti G."/>
            <person name="Gan H.M."/>
            <person name="Perei K."/>
            <person name="Rakhely G."/>
        </authorList>
    </citation>
    <scope>NUCLEOTIDE SEQUENCE [LARGE SCALE GENOMIC DNA]</scope>
    <source>
        <strain evidence="7">SA1</strain>
    </source>
</reference>
<dbReference type="GO" id="GO:0006351">
    <property type="term" value="P:DNA-templated transcription"/>
    <property type="evidence" value="ECO:0007669"/>
    <property type="project" value="TreeGrafter"/>
</dbReference>
<dbReference type="InterPro" id="IPR036390">
    <property type="entry name" value="WH_DNA-bd_sf"/>
</dbReference>
<dbReference type="Pfam" id="PF03466">
    <property type="entry name" value="LysR_substrate"/>
    <property type="match status" value="1"/>
</dbReference>
<name>A0A1D8A926_9SPHN</name>
<dbReference type="GO" id="GO:0003700">
    <property type="term" value="F:DNA-binding transcription factor activity"/>
    <property type="evidence" value="ECO:0007669"/>
    <property type="project" value="InterPro"/>
</dbReference>
<dbReference type="SUPFAM" id="SSF53850">
    <property type="entry name" value="Periplasmic binding protein-like II"/>
    <property type="match status" value="1"/>
</dbReference>
<dbReference type="EMBL" id="CP017075">
    <property type="protein sequence ID" value="AOR78627.1"/>
    <property type="molecule type" value="Genomic_DNA"/>
</dbReference>
<dbReference type="InterPro" id="IPR005119">
    <property type="entry name" value="LysR_subst-bd"/>
</dbReference>
<organism evidence="6 7">
    <name type="scientific">Novosphingobium resinovorum</name>
    <dbReference type="NCBI Taxonomy" id="158500"/>
    <lineage>
        <taxon>Bacteria</taxon>
        <taxon>Pseudomonadati</taxon>
        <taxon>Pseudomonadota</taxon>
        <taxon>Alphaproteobacteria</taxon>
        <taxon>Sphingomonadales</taxon>
        <taxon>Sphingomonadaceae</taxon>
        <taxon>Novosphingobium</taxon>
    </lineage>
</organism>
<dbReference type="PANTHER" id="PTHR30537">
    <property type="entry name" value="HTH-TYPE TRANSCRIPTIONAL REGULATOR"/>
    <property type="match status" value="1"/>
</dbReference>
<protein>
    <submittedName>
        <fullName evidence="6">LysR family transcriptional regulator</fullName>
    </submittedName>
</protein>
<keyword evidence="3" id="KW-0238">DNA-binding</keyword>
<sequence>MDRWQAMRIFVRVAETASFAEAARQMHLSPPAVTRAISFLEDEIGVRLLARTTRSVKMTEAGQRYFDDCRRILADIAEAEASAAGSHGNPAGTLVVTAPVMFGQMHVLPVLLEYLDLYPRVTGRSLFLDRSVNIIEEGIDVAIRIGNLPPSGLTATRVGWVRRVICGAPSYFAEHGVPRSPADLAEHRVIMPTGAWVSPEWHFGPDSRTSVTVHPRLLCNTNQAAIAAAEQGWGITRVLSYQIDPALAQGRLQSVLDDHAESPMPIHVVHGEGRRATAKVRAFVDLAVETLRNNPLLQ</sequence>
<evidence type="ECO:0000313" key="7">
    <source>
        <dbReference type="Proteomes" id="UP000094626"/>
    </source>
</evidence>
<evidence type="ECO:0000256" key="1">
    <source>
        <dbReference type="ARBA" id="ARBA00009437"/>
    </source>
</evidence>
<dbReference type="PANTHER" id="PTHR30537:SF5">
    <property type="entry name" value="HTH-TYPE TRANSCRIPTIONAL ACTIVATOR TTDR-RELATED"/>
    <property type="match status" value="1"/>
</dbReference>
<evidence type="ECO:0000256" key="3">
    <source>
        <dbReference type="ARBA" id="ARBA00023125"/>
    </source>
</evidence>
<dbReference type="Proteomes" id="UP000094626">
    <property type="component" value="Chromosome"/>
</dbReference>
<dbReference type="OrthoDB" id="9786526at2"/>
<comment type="similarity">
    <text evidence="1">Belongs to the LysR transcriptional regulatory family.</text>
</comment>
<dbReference type="AlphaFoldDB" id="A0A1D8A926"/>
<dbReference type="PRINTS" id="PR00039">
    <property type="entry name" value="HTHLYSR"/>
</dbReference>
<feature type="domain" description="HTH lysR-type" evidence="5">
    <location>
        <begin position="1"/>
        <end position="59"/>
    </location>
</feature>
<dbReference type="CDD" id="cd08471">
    <property type="entry name" value="PBP2_CrgA_like_2"/>
    <property type="match status" value="1"/>
</dbReference>
<dbReference type="GO" id="GO:0043565">
    <property type="term" value="F:sequence-specific DNA binding"/>
    <property type="evidence" value="ECO:0007669"/>
    <property type="project" value="TreeGrafter"/>
</dbReference>
<gene>
    <name evidence="6" type="ORF">BES08_10740</name>
</gene>
<dbReference type="SUPFAM" id="SSF46785">
    <property type="entry name" value="Winged helix' DNA-binding domain"/>
    <property type="match status" value="1"/>
</dbReference>
<keyword evidence="4" id="KW-0804">Transcription</keyword>
<evidence type="ECO:0000259" key="5">
    <source>
        <dbReference type="PROSITE" id="PS50931"/>
    </source>
</evidence>
<evidence type="ECO:0000256" key="2">
    <source>
        <dbReference type="ARBA" id="ARBA00023015"/>
    </source>
</evidence>
<dbReference type="Gene3D" id="3.40.190.290">
    <property type="match status" value="1"/>
</dbReference>
<dbReference type="FunFam" id="1.10.10.10:FF:000001">
    <property type="entry name" value="LysR family transcriptional regulator"/>
    <property type="match status" value="1"/>
</dbReference>
<keyword evidence="7" id="KW-1185">Reference proteome</keyword>
<dbReference type="Gene3D" id="1.10.10.10">
    <property type="entry name" value="Winged helix-like DNA-binding domain superfamily/Winged helix DNA-binding domain"/>
    <property type="match status" value="1"/>
</dbReference>
<dbReference type="InterPro" id="IPR058163">
    <property type="entry name" value="LysR-type_TF_proteobact-type"/>
</dbReference>
<keyword evidence="2" id="KW-0805">Transcription regulation</keyword>
<accession>A0A1D8A926</accession>
<dbReference type="KEGG" id="nre:BES08_10740"/>